<evidence type="ECO:0000313" key="6">
    <source>
        <dbReference type="EMBL" id="RDH44798.1"/>
    </source>
</evidence>
<dbReference type="GO" id="GO:0016846">
    <property type="term" value="F:carbon-sulfur lyase activity"/>
    <property type="evidence" value="ECO:0007669"/>
    <property type="project" value="InterPro"/>
</dbReference>
<dbReference type="GO" id="GO:0046872">
    <property type="term" value="F:metal ion binding"/>
    <property type="evidence" value="ECO:0007669"/>
    <property type="project" value="UniProtKB-KW"/>
</dbReference>
<evidence type="ECO:0000256" key="4">
    <source>
        <dbReference type="ARBA" id="ARBA00023239"/>
    </source>
</evidence>
<dbReference type="SUPFAM" id="SSF51316">
    <property type="entry name" value="Mss4-like"/>
    <property type="match status" value="1"/>
</dbReference>
<dbReference type="PROSITE" id="PS51891">
    <property type="entry name" value="CENP_V_GFA"/>
    <property type="match status" value="1"/>
</dbReference>
<dbReference type="InterPro" id="IPR011057">
    <property type="entry name" value="Mss4-like_sf"/>
</dbReference>
<keyword evidence="4" id="KW-0456">Lyase</keyword>
<dbReference type="PANTHER" id="PTHR33337:SF40">
    <property type="entry name" value="CENP-V_GFA DOMAIN-CONTAINING PROTEIN-RELATED"/>
    <property type="match status" value="1"/>
</dbReference>
<keyword evidence="3" id="KW-0862">Zinc</keyword>
<sequence length="141" mass="15677">MSTPDSCEGTCLCGAVKIHATNVKPHVGACHCGMCRKWSGGPLLAVECGSQLTFEGKENITAFSSSAWAERGFCKHCGTHIFYHLKDTEDYIIPAGFFDKPTSFTFDHQIFIDKKPDYYTFANETENMTEAEVFAKYIPAE</sequence>
<reference evidence="6 7" key="1">
    <citation type="submission" date="2017-04" db="EMBL/GenBank/DDBJ databases">
        <title>Draft genome sequence of Zooshikella ganghwensis VG4 isolated from Red Sea sediments.</title>
        <authorList>
            <person name="Rehman Z."/>
            <person name="Alam I."/>
            <person name="Kamau A."/>
            <person name="Bajic V."/>
            <person name="Leiknes T."/>
        </authorList>
    </citation>
    <scope>NUCLEOTIDE SEQUENCE [LARGE SCALE GENOMIC DNA]</scope>
    <source>
        <strain evidence="6 7">VG4</strain>
    </source>
</reference>
<proteinExistence type="inferred from homology"/>
<name>A0A4P9VMZ1_9GAMM</name>
<dbReference type="InterPro" id="IPR006913">
    <property type="entry name" value="CENP-V/GFA"/>
</dbReference>
<accession>A0A4P9VMZ1</accession>
<dbReference type="Proteomes" id="UP000257039">
    <property type="component" value="Unassembled WGS sequence"/>
</dbReference>
<protein>
    <submittedName>
        <fullName evidence="6">GFA family protein</fullName>
    </submittedName>
</protein>
<dbReference type="Pfam" id="PF04828">
    <property type="entry name" value="GFA"/>
    <property type="match status" value="1"/>
</dbReference>
<organism evidence="6 7">
    <name type="scientific">Zooshikella ganghwensis</name>
    <dbReference type="NCBI Taxonomy" id="202772"/>
    <lineage>
        <taxon>Bacteria</taxon>
        <taxon>Pseudomonadati</taxon>
        <taxon>Pseudomonadota</taxon>
        <taxon>Gammaproteobacteria</taxon>
        <taxon>Oceanospirillales</taxon>
        <taxon>Zooshikellaceae</taxon>
        <taxon>Zooshikella</taxon>
    </lineage>
</organism>
<dbReference type="EMBL" id="NDXW01000001">
    <property type="protein sequence ID" value="RDH44798.1"/>
    <property type="molecule type" value="Genomic_DNA"/>
</dbReference>
<feature type="domain" description="CENP-V/GFA" evidence="5">
    <location>
        <begin position="7"/>
        <end position="120"/>
    </location>
</feature>
<dbReference type="PANTHER" id="PTHR33337">
    <property type="entry name" value="GFA DOMAIN-CONTAINING PROTEIN"/>
    <property type="match status" value="1"/>
</dbReference>
<dbReference type="RefSeq" id="WP_094787873.1">
    <property type="nucleotide sequence ID" value="NZ_NDXW01000001.1"/>
</dbReference>
<evidence type="ECO:0000256" key="1">
    <source>
        <dbReference type="ARBA" id="ARBA00005495"/>
    </source>
</evidence>
<keyword evidence="7" id="KW-1185">Reference proteome</keyword>
<keyword evidence="2" id="KW-0479">Metal-binding</keyword>
<gene>
    <name evidence="6" type="ORF">B9G39_15905</name>
</gene>
<evidence type="ECO:0000256" key="2">
    <source>
        <dbReference type="ARBA" id="ARBA00022723"/>
    </source>
</evidence>
<evidence type="ECO:0000256" key="3">
    <source>
        <dbReference type="ARBA" id="ARBA00022833"/>
    </source>
</evidence>
<comment type="similarity">
    <text evidence="1">Belongs to the Gfa family.</text>
</comment>
<dbReference type="AlphaFoldDB" id="A0A4P9VMZ1"/>
<evidence type="ECO:0000259" key="5">
    <source>
        <dbReference type="PROSITE" id="PS51891"/>
    </source>
</evidence>
<comment type="caution">
    <text evidence="6">The sequence shown here is derived from an EMBL/GenBank/DDBJ whole genome shotgun (WGS) entry which is preliminary data.</text>
</comment>
<evidence type="ECO:0000313" key="7">
    <source>
        <dbReference type="Proteomes" id="UP000257039"/>
    </source>
</evidence>
<dbReference type="Gene3D" id="3.90.1590.10">
    <property type="entry name" value="glutathione-dependent formaldehyde- activating enzyme (gfa)"/>
    <property type="match status" value="1"/>
</dbReference>